<dbReference type="InterPro" id="IPR000914">
    <property type="entry name" value="SBP_5_dom"/>
</dbReference>
<dbReference type="CDD" id="cd08512">
    <property type="entry name" value="PBP2_NikA_DppA_OppA_like_7"/>
    <property type="match status" value="1"/>
</dbReference>
<sequence>MPTPLKRRGTAAALLAVALTAVTACGGGGGGAGAKPPPARVLNVATSANITTWDPVKSFSTEIFYMANVYEPLLWKNPPGSAEPFRPALAESWEASADKKTWTFKLRQNVTFHDGEKFNAAAAKASVEAAQERGGASFIWAPLKNVKAPDDHTLVFTLKYAAPMELIASSMYGAWMVSPKALAAAKGNDKHFESGTVDGGTGPYKVTEYQPGKQVVLRGFDGYWGQKGAYPTVVSHITPEAVTQQQMLQGGQVDLASGLPLENIGQLKADPNLDVGECATASNYVGFFNTARKPLDNPKVRQALSHALPYDDIIKIGGEGFGSKAYGAVPQSIFPGGTDVPTYTYDLAKAKALLDEAGVSGLKLKMTYAAENQAQKRFAPLIKDSFSKIGVDVEISPMLFNQQWELGKGDPAKAQDIFLLLYWPTYSDGGSDNLYSLFHSSEKPFFNLSYWKNKEFDGLLAKAGTFTATDPDKAKALYTGAQKILVDQAPGFFLYDVRNPLVSPKRIKGLTCNPDYAFNMFFNQLAPR</sequence>
<evidence type="ECO:0000313" key="7">
    <source>
        <dbReference type="Proteomes" id="UP000606172"/>
    </source>
</evidence>
<dbReference type="InterPro" id="IPR030678">
    <property type="entry name" value="Peptide/Ni-bd"/>
</dbReference>
<name>A0A919RRF4_9ACTN</name>
<keyword evidence="3 4" id="KW-0732">Signal</keyword>
<dbReference type="Gene3D" id="3.90.76.10">
    <property type="entry name" value="Dipeptide-binding Protein, Domain 1"/>
    <property type="match status" value="1"/>
</dbReference>
<dbReference type="RefSeq" id="WP_204033048.1">
    <property type="nucleotide sequence ID" value="NZ_BOOW01000058.1"/>
</dbReference>
<evidence type="ECO:0000256" key="2">
    <source>
        <dbReference type="ARBA" id="ARBA00022448"/>
    </source>
</evidence>
<keyword evidence="2" id="KW-0813">Transport</keyword>
<protein>
    <submittedName>
        <fullName evidence="6">Glutathione ABC transporter substrate-binding protein</fullName>
    </submittedName>
</protein>
<evidence type="ECO:0000256" key="3">
    <source>
        <dbReference type="ARBA" id="ARBA00022729"/>
    </source>
</evidence>
<dbReference type="Gene3D" id="3.10.105.10">
    <property type="entry name" value="Dipeptide-binding Protein, Domain 3"/>
    <property type="match status" value="1"/>
</dbReference>
<dbReference type="InterPro" id="IPR039424">
    <property type="entry name" value="SBP_5"/>
</dbReference>
<dbReference type="PROSITE" id="PS51257">
    <property type="entry name" value="PROKAR_LIPOPROTEIN"/>
    <property type="match status" value="1"/>
</dbReference>
<dbReference type="SUPFAM" id="SSF53850">
    <property type="entry name" value="Periplasmic binding protein-like II"/>
    <property type="match status" value="1"/>
</dbReference>
<evidence type="ECO:0000313" key="6">
    <source>
        <dbReference type="EMBL" id="GII97364.1"/>
    </source>
</evidence>
<dbReference type="Gene3D" id="3.40.190.10">
    <property type="entry name" value="Periplasmic binding protein-like II"/>
    <property type="match status" value="1"/>
</dbReference>
<dbReference type="EMBL" id="BOOW01000058">
    <property type="protein sequence ID" value="GII97364.1"/>
    <property type="molecule type" value="Genomic_DNA"/>
</dbReference>
<evidence type="ECO:0000256" key="1">
    <source>
        <dbReference type="ARBA" id="ARBA00005695"/>
    </source>
</evidence>
<comment type="caution">
    <text evidence="6">The sequence shown here is derived from an EMBL/GenBank/DDBJ whole genome shotgun (WGS) entry which is preliminary data.</text>
</comment>
<feature type="signal peptide" evidence="4">
    <location>
        <begin position="1"/>
        <end position="26"/>
    </location>
</feature>
<dbReference type="GO" id="GO:0043190">
    <property type="term" value="C:ATP-binding cassette (ABC) transporter complex"/>
    <property type="evidence" value="ECO:0007669"/>
    <property type="project" value="InterPro"/>
</dbReference>
<organism evidence="6 7">
    <name type="scientific">Sinosporangium siamense</name>
    <dbReference type="NCBI Taxonomy" id="1367973"/>
    <lineage>
        <taxon>Bacteria</taxon>
        <taxon>Bacillati</taxon>
        <taxon>Actinomycetota</taxon>
        <taxon>Actinomycetes</taxon>
        <taxon>Streptosporangiales</taxon>
        <taxon>Streptosporangiaceae</taxon>
        <taxon>Sinosporangium</taxon>
    </lineage>
</organism>
<dbReference type="AlphaFoldDB" id="A0A919RRF4"/>
<comment type="similarity">
    <text evidence="1">Belongs to the bacterial solute-binding protein 5 family.</text>
</comment>
<dbReference type="PANTHER" id="PTHR30290:SF9">
    <property type="entry name" value="OLIGOPEPTIDE-BINDING PROTEIN APPA"/>
    <property type="match status" value="1"/>
</dbReference>
<dbReference type="GO" id="GO:0015833">
    <property type="term" value="P:peptide transport"/>
    <property type="evidence" value="ECO:0007669"/>
    <property type="project" value="TreeGrafter"/>
</dbReference>
<feature type="chain" id="PRO_5039634824" evidence="4">
    <location>
        <begin position="27"/>
        <end position="528"/>
    </location>
</feature>
<evidence type="ECO:0000256" key="4">
    <source>
        <dbReference type="SAM" id="SignalP"/>
    </source>
</evidence>
<reference evidence="6" key="1">
    <citation type="submission" date="2021-01" db="EMBL/GenBank/DDBJ databases">
        <title>Whole genome shotgun sequence of Sinosporangium siamense NBRC 109515.</title>
        <authorList>
            <person name="Komaki H."/>
            <person name="Tamura T."/>
        </authorList>
    </citation>
    <scope>NUCLEOTIDE SEQUENCE</scope>
    <source>
        <strain evidence="6">NBRC 109515</strain>
    </source>
</reference>
<dbReference type="Proteomes" id="UP000606172">
    <property type="component" value="Unassembled WGS sequence"/>
</dbReference>
<proteinExistence type="inferred from homology"/>
<keyword evidence="7" id="KW-1185">Reference proteome</keyword>
<dbReference type="GO" id="GO:0042597">
    <property type="term" value="C:periplasmic space"/>
    <property type="evidence" value="ECO:0007669"/>
    <property type="project" value="UniProtKB-ARBA"/>
</dbReference>
<dbReference type="Pfam" id="PF00496">
    <property type="entry name" value="SBP_bac_5"/>
    <property type="match status" value="1"/>
</dbReference>
<evidence type="ECO:0000259" key="5">
    <source>
        <dbReference type="Pfam" id="PF00496"/>
    </source>
</evidence>
<dbReference type="PIRSF" id="PIRSF002741">
    <property type="entry name" value="MppA"/>
    <property type="match status" value="1"/>
</dbReference>
<gene>
    <name evidence="6" type="primary">oppA</name>
    <name evidence="6" type="ORF">Ssi02_75950</name>
</gene>
<feature type="domain" description="Solute-binding protein family 5" evidence="5">
    <location>
        <begin position="85"/>
        <end position="442"/>
    </location>
</feature>
<accession>A0A919RRF4</accession>
<dbReference type="PANTHER" id="PTHR30290">
    <property type="entry name" value="PERIPLASMIC BINDING COMPONENT OF ABC TRANSPORTER"/>
    <property type="match status" value="1"/>
</dbReference>
<dbReference type="GO" id="GO:1904680">
    <property type="term" value="F:peptide transmembrane transporter activity"/>
    <property type="evidence" value="ECO:0007669"/>
    <property type="project" value="TreeGrafter"/>
</dbReference>